<dbReference type="InterPro" id="IPR006094">
    <property type="entry name" value="Oxid_FAD_bind_N"/>
</dbReference>
<evidence type="ECO:0000313" key="18">
    <source>
        <dbReference type="EMBL" id="OHA08523.1"/>
    </source>
</evidence>
<keyword evidence="8 16" id="KW-0274">FAD</keyword>
<dbReference type="SUPFAM" id="SSF56176">
    <property type="entry name" value="FAD-binding/transporter-associated domain-like"/>
    <property type="match status" value="1"/>
</dbReference>
<dbReference type="EC" id="1.3.1.98" evidence="16"/>
<comment type="similarity">
    <text evidence="16">Belongs to the MurB family.</text>
</comment>
<sequence length="334" mass="35738">MPAIIKDQEPLASHTVFRIGGPARHFVEAADREAVVTAIRAARRSGRPWIILGAGSNVLAADRGFDGTVIHPTGGEIRIEGNRLAADAAASMARVVSESLAHGLAGFEWAIGVPGTIGGSVRGNAGCFGSEMKDVTERVSVYDAVRDLVAEWPAAEAAFGYRESVFKHRPELVILGATLALGPGDAEAARQKVQGYARARMDQVPEALGREFFNPGGHPSRQEVGVPTAGSIFKNVLWSRRGVDKSNLLRRFPAFAAFTDNPGLPAGFLIDECGLRGRKIGGAMISPKHANFIINVGGATAEDVITLISIAKEYVHRRFGLLLEEEIQYIGFEM</sequence>
<dbReference type="InterPro" id="IPR003170">
    <property type="entry name" value="MurB"/>
</dbReference>
<keyword evidence="14 16" id="KW-0961">Cell wall biogenesis/degradation</keyword>
<dbReference type="EMBL" id="MHQS01000015">
    <property type="protein sequence ID" value="OHA08523.1"/>
    <property type="molecule type" value="Genomic_DNA"/>
</dbReference>
<dbReference type="Gene3D" id="3.90.78.10">
    <property type="entry name" value="UDP-N-acetylenolpyruvoylglucosamine reductase, C-terminal domain"/>
    <property type="match status" value="1"/>
</dbReference>
<keyword evidence="9 16" id="KW-0521">NADP</keyword>
<proteinExistence type="inferred from homology"/>
<evidence type="ECO:0000256" key="7">
    <source>
        <dbReference type="ARBA" id="ARBA00022630"/>
    </source>
</evidence>
<keyword evidence="5 16" id="KW-0963">Cytoplasm</keyword>
<evidence type="ECO:0000256" key="3">
    <source>
        <dbReference type="ARBA" id="ARBA00004496"/>
    </source>
</evidence>
<dbReference type="InterPro" id="IPR036635">
    <property type="entry name" value="MurB_C_sf"/>
</dbReference>
<gene>
    <name evidence="16" type="primary">murB</name>
    <name evidence="18" type="ORF">A3B37_00280</name>
</gene>
<dbReference type="Gene3D" id="3.30.465.10">
    <property type="match status" value="1"/>
</dbReference>
<dbReference type="InterPro" id="IPR016166">
    <property type="entry name" value="FAD-bd_PCMH"/>
</dbReference>
<evidence type="ECO:0000256" key="1">
    <source>
        <dbReference type="ARBA" id="ARBA00001974"/>
    </source>
</evidence>
<keyword evidence="12 16" id="KW-0560">Oxidoreductase</keyword>
<keyword evidence="7 16" id="KW-0285">Flavoprotein</keyword>
<dbReference type="InterPro" id="IPR016167">
    <property type="entry name" value="FAD-bd_PCMH_sub1"/>
</dbReference>
<comment type="pathway">
    <text evidence="4 16">Cell wall biogenesis; peptidoglycan biosynthesis.</text>
</comment>
<evidence type="ECO:0000256" key="6">
    <source>
        <dbReference type="ARBA" id="ARBA00022618"/>
    </source>
</evidence>
<dbReference type="NCBIfam" id="TIGR00179">
    <property type="entry name" value="murB"/>
    <property type="match status" value="1"/>
</dbReference>
<evidence type="ECO:0000256" key="14">
    <source>
        <dbReference type="ARBA" id="ARBA00023316"/>
    </source>
</evidence>
<evidence type="ECO:0000256" key="2">
    <source>
        <dbReference type="ARBA" id="ARBA00003921"/>
    </source>
</evidence>
<dbReference type="GO" id="GO:0009252">
    <property type="term" value="P:peptidoglycan biosynthetic process"/>
    <property type="evidence" value="ECO:0007669"/>
    <property type="project" value="UniProtKB-UniRule"/>
</dbReference>
<dbReference type="GO" id="GO:0008360">
    <property type="term" value="P:regulation of cell shape"/>
    <property type="evidence" value="ECO:0007669"/>
    <property type="project" value="UniProtKB-KW"/>
</dbReference>
<dbReference type="HAMAP" id="MF_00037">
    <property type="entry name" value="MurB"/>
    <property type="match status" value="1"/>
</dbReference>
<keyword evidence="13 16" id="KW-0131">Cell cycle</keyword>
<reference evidence="18 19" key="1">
    <citation type="journal article" date="2016" name="Nat. Commun.">
        <title>Thousands of microbial genomes shed light on interconnected biogeochemical processes in an aquifer system.</title>
        <authorList>
            <person name="Anantharaman K."/>
            <person name="Brown C.T."/>
            <person name="Hug L.A."/>
            <person name="Sharon I."/>
            <person name="Castelle C.J."/>
            <person name="Probst A.J."/>
            <person name="Thomas B.C."/>
            <person name="Singh A."/>
            <person name="Wilkins M.J."/>
            <person name="Karaoz U."/>
            <person name="Brodie E.L."/>
            <person name="Williams K.H."/>
            <person name="Hubbard S.S."/>
            <person name="Banfield J.F."/>
        </authorList>
    </citation>
    <scope>NUCLEOTIDE SEQUENCE [LARGE SCALE GENOMIC DNA]</scope>
</reference>
<evidence type="ECO:0000256" key="5">
    <source>
        <dbReference type="ARBA" id="ARBA00022490"/>
    </source>
</evidence>
<feature type="active site" description="Proton donor" evidence="16">
    <location>
        <position position="231"/>
    </location>
</feature>
<evidence type="ECO:0000256" key="9">
    <source>
        <dbReference type="ARBA" id="ARBA00022857"/>
    </source>
</evidence>
<protein>
    <recommendedName>
        <fullName evidence="16">UDP-N-acetylenolpyruvoylglucosamine reductase</fullName>
        <ecNumber evidence="16">1.3.1.98</ecNumber>
    </recommendedName>
    <alternativeName>
        <fullName evidence="16">UDP-N-acetylmuramate dehydrogenase</fullName>
    </alternativeName>
</protein>
<name>A0A1G2LA57_9BACT</name>
<evidence type="ECO:0000259" key="17">
    <source>
        <dbReference type="PROSITE" id="PS51387"/>
    </source>
</evidence>
<feature type="domain" description="FAD-binding PCMH-type" evidence="17">
    <location>
        <begin position="18"/>
        <end position="184"/>
    </location>
</feature>
<keyword evidence="11 16" id="KW-0573">Peptidoglycan synthesis</keyword>
<dbReference type="SUPFAM" id="SSF56194">
    <property type="entry name" value="Uridine diphospho-N-Acetylenolpyruvylglucosamine reductase, MurB, C-terminal domain"/>
    <property type="match status" value="1"/>
</dbReference>
<evidence type="ECO:0000256" key="12">
    <source>
        <dbReference type="ARBA" id="ARBA00023002"/>
    </source>
</evidence>
<dbReference type="InterPro" id="IPR011601">
    <property type="entry name" value="MurB_C"/>
</dbReference>
<dbReference type="STRING" id="1802280.A3B37_00280"/>
<comment type="caution">
    <text evidence="18">The sequence shown here is derived from an EMBL/GenBank/DDBJ whole genome shotgun (WGS) entry which is preliminary data.</text>
</comment>
<accession>A0A1G2LA57</accession>
<dbReference type="InterPro" id="IPR036318">
    <property type="entry name" value="FAD-bd_PCMH-like_sf"/>
</dbReference>
<feature type="active site" evidence="16">
    <location>
        <position position="326"/>
    </location>
</feature>
<evidence type="ECO:0000256" key="4">
    <source>
        <dbReference type="ARBA" id="ARBA00004752"/>
    </source>
</evidence>
<evidence type="ECO:0000256" key="11">
    <source>
        <dbReference type="ARBA" id="ARBA00022984"/>
    </source>
</evidence>
<evidence type="ECO:0000256" key="10">
    <source>
        <dbReference type="ARBA" id="ARBA00022960"/>
    </source>
</evidence>
<dbReference type="UniPathway" id="UPA00219"/>
<dbReference type="GO" id="GO:0051301">
    <property type="term" value="P:cell division"/>
    <property type="evidence" value="ECO:0007669"/>
    <property type="project" value="UniProtKB-KW"/>
</dbReference>
<feature type="active site" evidence="16">
    <location>
        <position position="162"/>
    </location>
</feature>
<comment type="cofactor">
    <cofactor evidence="1 16">
        <name>FAD</name>
        <dbReference type="ChEBI" id="CHEBI:57692"/>
    </cofactor>
</comment>
<comment type="catalytic activity">
    <reaction evidence="15 16">
        <text>UDP-N-acetyl-alpha-D-muramate + NADP(+) = UDP-N-acetyl-3-O-(1-carboxyvinyl)-alpha-D-glucosamine + NADPH + H(+)</text>
        <dbReference type="Rhea" id="RHEA:12248"/>
        <dbReference type="ChEBI" id="CHEBI:15378"/>
        <dbReference type="ChEBI" id="CHEBI:57783"/>
        <dbReference type="ChEBI" id="CHEBI:58349"/>
        <dbReference type="ChEBI" id="CHEBI:68483"/>
        <dbReference type="ChEBI" id="CHEBI:70757"/>
        <dbReference type="EC" id="1.3.1.98"/>
    </reaction>
</comment>
<dbReference type="GO" id="GO:0071949">
    <property type="term" value="F:FAD binding"/>
    <property type="evidence" value="ECO:0007669"/>
    <property type="project" value="InterPro"/>
</dbReference>
<dbReference type="GO" id="GO:0008762">
    <property type="term" value="F:UDP-N-acetylmuramate dehydrogenase activity"/>
    <property type="evidence" value="ECO:0007669"/>
    <property type="project" value="UniProtKB-UniRule"/>
</dbReference>
<evidence type="ECO:0000256" key="15">
    <source>
        <dbReference type="ARBA" id="ARBA00048914"/>
    </source>
</evidence>
<dbReference type="PANTHER" id="PTHR21071:SF4">
    <property type="entry name" value="UDP-N-ACETYLENOLPYRUVOYLGLUCOSAMINE REDUCTASE"/>
    <property type="match status" value="1"/>
</dbReference>
<dbReference type="AlphaFoldDB" id="A0A1G2LA57"/>
<dbReference type="Pfam" id="PF02873">
    <property type="entry name" value="MurB_C"/>
    <property type="match status" value="1"/>
</dbReference>
<dbReference type="InterPro" id="IPR016169">
    <property type="entry name" value="FAD-bd_PCMH_sub2"/>
</dbReference>
<comment type="function">
    <text evidence="2 16">Cell wall formation.</text>
</comment>
<dbReference type="Proteomes" id="UP000176705">
    <property type="component" value="Unassembled WGS sequence"/>
</dbReference>
<dbReference type="Pfam" id="PF01565">
    <property type="entry name" value="FAD_binding_4"/>
    <property type="match status" value="1"/>
</dbReference>
<dbReference type="GO" id="GO:0005829">
    <property type="term" value="C:cytosol"/>
    <property type="evidence" value="ECO:0007669"/>
    <property type="project" value="TreeGrafter"/>
</dbReference>
<organism evidence="18 19">
    <name type="scientific">Candidatus Sungbacteria bacterium RIFCSPLOWO2_01_FULL_59_16</name>
    <dbReference type="NCBI Taxonomy" id="1802280"/>
    <lineage>
        <taxon>Bacteria</taxon>
        <taxon>Candidatus Sungiibacteriota</taxon>
    </lineage>
</organism>
<dbReference type="GO" id="GO:0071555">
    <property type="term" value="P:cell wall organization"/>
    <property type="evidence" value="ECO:0007669"/>
    <property type="project" value="UniProtKB-KW"/>
</dbReference>
<evidence type="ECO:0000256" key="13">
    <source>
        <dbReference type="ARBA" id="ARBA00023306"/>
    </source>
</evidence>
<comment type="subcellular location">
    <subcellularLocation>
        <location evidence="3 16">Cytoplasm</location>
    </subcellularLocation>
</comment>
<evidence type="ECO:0000313" key="19">
    <source>
        <dbReference type="Proteomes" id="UP000176705"/>
    </source>
</evidence>
<evidence type="ECO:0000256" key="16">
    <source>
        <dbReference type="HAMAP-Rule" id="MF_00037"/>
    </source>
</evidence>
<dbReference type="Gene3D" id="3.30.43.10">
    <property type="entry name" value="Uridine Diphospho-n-acetylenolpyruvylglucosamine Reductase, domain 2"/>
    <property type="match status" value="1"/>
</dbReference>
<dbReference type="PANTHER" id="PTHR21071">
    <property type="entry name" value="UDP-N-ACETYLENOLPYRUVOYLGLUCOSAMINE REDUCTASE"/>
    <property type="match status" value="1"/>
</dbReference>
<dbReference type="PROSITE" id="PS51387">
    <property type="entry name" value="FAD_PCMH"/>
    <property type="match status" value="1"/>
</dbReference>
<keyword evidence="6 16" id="KW-0132">Cell division</keyword>
<evidence type="ECO:0000256" key="8">
    <source>
        <dbReference type="ARBA" id="ARBA00022827"/>
    </source>
</evidence>
<keyword evidence="10 16" id="KW-0133">Cell shape</keyword>